<evidence type="ECO:0000256" key="3">
    <source>
        <dbReference type="ARBA" id="ARBA00023295"/>
    </source>
</evidence>
<keyword evidence="9" id="KW-1185">Reference proteome</keyword>
<dbReference type="SUPFAM" id="SSF49303">
    <property type="entry name" value="beta-Galactosidase/glucuronidase domain"/>
    <property type="match status" value="1"/>
</dbReference>
<dbReference type="Gene3D" id="2.60.120.260">
    <property type="entry name" value="Galactose-binding domain-like"/>
    <property type="match status" value="1"/>
</dbReference>
<protein>
    <submittedName>
        <fullName evidence="8">Beta-galactosidase</fullName>
    </submittedName>
</protein>
<dbReference type="Pfam" id="PF16355">
    <property type="entry name" value="DUF4982"/>
    <property type="match status" value="1"/>
</dbReference>
<dbReference type="PRINTS" id="PR00132">
    <property type="entry name" value="GLHYDRLASE2"/>
</dbReference>
<dbReference type="InterPro" id="IPR006103">
    <property type="entry name" value="Glyco_hydro_2_cat"/>
</dbReference>
<reference evidence="8 9" key="1">
    <citation type="submission" date="2018-05" db="EMBL/GenBank/DDBJ databases">
        <title>The Hungate 1000. A catalogue of reference genomes from the rumen microbiome.</title>
        <authorList>
            <person name="Kelly W."/>
        </authorList>
    </citation>
    <scope>NUCLEOTIDE SEQUENCE [LARGE SCALE GENOMIC DNA]</scope>
    <source>
        <strain evidence="8 9">NLAE-zl-C242</strain>
    </source>
</reference>
<dbReference type="Pfam" id="PF02836">
    <property type="entry name" value="Glyco_hydro_2_C"/>
    <property type="match status" value="1"/>
</dbReference>
<dbReference type="GO" id="GO:0005975">
    <property type="term" value="P:carbohydrate metabolic process"/>
    <property type="evidence" value="ECO:0007669"/>
    <property type="project" value="InterPro"/>
</dbReference>
<evidence type="ECO:0000256" key="1">
    <source>
        <dbReference type="ARBA" id="ARBA00007401"/>
    </source>
</evidence>
<dbReference type="Proteomes" id="UP000245845">
    <property type="component" value="Unassembled WGS sequence"/>
</dbReference>
<gene>
    <name evidence="8" type="ORF">A8806_11922</name>
</gene>
<dbReference type="SUPFAM" id="SSF51445">
    <property type="entry name" value="(Trans)glycosidases"/>
    <property type="match status" value="1"/>
</dbReference>
<evidence type="ECO:0000256" key="2">
    <source>
        <dbReference type="ARBA" id="ARBA00022801"/>
    </source>
</evidence>
<comment type="caution">
    <text evidence="8">The sequence shown here is derived from an EMBL/GenBank/DDBJ whole genome shotgun (WGS) entry which is preliminary data.</text>
</comment>
<dbReference type="PANTHER" id="PTHR42732">
    <property type="entry name" value="BETA-GALACTOSIDASE"/>
    <property type="match status" value="1"/>
</dbReference>
<keyword evidence="2" id="KW-0378">Hydrolase</keyword>
<sequence>MIRKKWNRDWIMSKPGENPMMAAVMGLQADMEKLTLPHDAMIHEHRTQNTKNKHQTGFYPGGCYTYTKVFEAPQEWSEKMIYIAFEGVYENARVYINGDYAGGCPNGYREFLLCANDFLNYGTDNTVTVIANNSAEENSRWYSGSGIYRDVCIYVANQVHVKADSLRIRTPEVESDLASVEVDMHLTNKGISKRKTKVVITLQNPKGEEAAAVNLPVTVFGGAEEHLRTRIQIENPDLWSCETPALYSCTVKVMENEECLDETTEQFGIRKISLSAKKGFRINGKEVNLRGACIHHDNGVIGAVTLERAEERRVQQLKAAGFNCLRSSHHPMSRAMLKACDREGMLVLDELSDFWTRSKNNNDYADKFPDYWAQDAEAMIAKDYNHPSVIMYISGNEIQEAATAKGAQLNRLITEKIHELDDSRYVTVAINGLLSCMDHMGEIMCDITGMTMEEMMQMQGQTSQTPKSDAGADAANGSTDLMKGPLADAFAANHIVTELLDEFASVTDLVGYNYLTARHEMEHELFPHRVILGTETLPSDLVRLWKIVKNNSHVIGDMTWTGYDYIGEAGAGCFYYDGRQGFMPNWPISLSGMGDIDLIGRRRPISYYREIVFGLRKEPYIAVERVNHYGEKPTISAWSWKDELESWTWKGYEGKGAVINVYSDADEVELYQNGISLGRKPAGEEHDFYASFETPYQPGILKAVNYRAGVEAEKMTLKTANTAAELSVEADRTVLKADGADLSYLMISVKDENGTCNMQEVKEVTVTVTGAGTLQGMGSADPETDNYYDNTTWKLYDGYVLAVVRAGFEPGEIHVMVSTEGGRKNEIILIAEK</sequence>
<dbReference type="InterPro" id="IPR013783">
    <property type="entry name" value="Ig-like_fold"/>
</dbReference>
<dbReference type="SUPFAM" id="SSF49785">
    <property type="entry name" value="Galactose-binding domain-like"/>
    <property type="match status" value="1"/>
</dbReference>
<feature type="domain" description="Glycoside hydrolase family 2 immunoglobulin-like beta-sandwich" evidence="4">
    <location>
        <begin position="165"/>
        <end position="270"/>
    </location>
</feature>
<dbReference type="InterPro" id="IPR008979">
    <property type="entry name" value="Galactose-bd-like_sf"/>
</dbReference>
<keyword evidence="3" id="KW-0326">Glycosidase</keyword>
<evidence type="ECO:0000259" key="6">
    <source>
        <dbReference type="Pfam" id="PF16355"/>
    </source>
</evidence>
<evidence type="ECO:0000259" key="4">
    <source>
        <dbReference type="Pfam" id="PF00703"/>
    </source>
</evidence>
<dbReference type="Gene3D" id="3.20.20.80">
    <property type="entry name" value="Glycosidases"/>
    <property type="match status" value="1"/>
</dbReference>
<evidence type="ECO:0000313" key="8">
    <source>
        <dbReference type="EMBL" id="PWJ21532.1"/>
    </source>
</evidence>
<feature type="domain" description="DUF4982" evidence="6">
    <location>
        <begin position="658"/>
        <end position="711"/>
    </location>
</feature>
<dbReference type="InterPro" id="IPR017853">
    <property type="entry name" value="GH"/>
</dbReference>
<feature type="domain" description="Glycoside hydrolase family 2 catalytic" evidence="5">
    <location>
        <begin position="277"/>
        <end position="458"/>
    </location>
</feature>
<comment type="similarity">
    <text evidence="1">Belongs to the glycosyl hydrolase 2 family.</text>
</comment>
<dbReference type="EMBL" id="QGDL01000019">
    <property type="protein sequence ID" value="PWJ21532.1"/>
    <property type="molecule type" value="Genomic_DNA"/>
</dbReference>
<dbReference type="GO" id="GO:0004553">
    <property type="term" value="F:hydrolase activity, hydrolyzing O-glycosyl compounds"/>
    <property type="evidence" value="ECO:0007669"/>
    <property type="project" value="InterPro"/>
</dbReference>
<dbReference type="InterPro" id="IPR006102">
    <property type="entry name" value="Ig-like_GH2"/>
</dbReference>
<evidence type="ECO:0000313" key="9">
    <source>
        <dbReference type="Proteomes" id="UP000245845"/>
    </source>
</evidence>
<dbReference type="Gene3D" id="2.60.40.10">
    <property type="entry name" value="Immunoglobulins"/>
    <property type="match status" value="3"/>
</dbReference>
<organism evidence="8 9">
    <name type="scientific">Faecalicatena orotica</name>
    <dbReference type="NCBI Taxonomy" id="1544"/>
    <lineage>
        <taxon>Bacteria</taxon>
        <taxon>Bacillati</taxon>
        <taxon>Bacillota</taxon>
        <taxon>Clostridia</taxon>
        <taxon>Lachnospirales</taxon>
        <taxon>Lachnospiraceae</taxon>
        <taxon>Faecalicatena</taxon>
    </lineage>
</organism>
<dbReference type="RefSeq" id="WP_109733573.1">
    <property type="nucleotide sequence ID" value="NZ_BAAACK010000002.1"/>
</dbReference>
<accession>A0A2Y9CAR0</accession>
<evidence type="ECO:0000259" key="5">
    <source>
        <dbReference type="Pfam" id="PF02836"/>
    </source>
</evidence>
<proteinExistence type="inferred from homology"/>
<dbReference type="InterPro" id="IPR040605">
    <property type="entry name" value="Glyco_hydro2_dom5"/>
</dbReference>
<dbReference type="OrthoDB" id="9762066at2"/>
<dbReference type="AlphaFoldDB" id="A0A2Y9CAR0"/>
<dbReference type="PANTHER" id="PTHR42732:SF1">
    <property type="entry name" value="BETA-MANNOSIDASE"/>
    <property type="match status" value="1"/>
</dbReference>
<dbReference type="InterPro" id="IPR032311">
    <property type="entry name" value="DUF4982"/>
</dbReference>
<feature type="domain" description="Glycoside hydrolase family 2" evidence="7">
    <location>
        <begin position="726"/>
        <end position="827"/>
    </location>
</feature>
<dbReference type="InterPro" id="IPR006101">
    <property type="entry name" value="Glyco_hydro_2"/>
</dbReference>
<dbReference type="InterPro" id="IPR036156">
    <property type="entry name" value="Beta-gal/glucu_dom_sf"/>
</dbReference>
<dbReference type="Pfam" id="PF18565">
    <property type="entry name" value="Glyco_hydro2_C5"/>
    <property type="match status" value="1"/>
</dbReference>
<dbReference type="InterPro" id="IPR051913">
    <property type="entry name" value="GH2_Domain-Containing"/>
</dbReference>
<dbReference type="Pfam" id="PF00703">
    <property type="entry name" value="Glyco_hydro_2"/>
    <property type="match status" value="1"/>
</dbReference>
<evidence type="ECO:0000259" key="7">
    <source>
        <dbReference type="Pfam" id="PF18565"/>
    </source>
</evidence>
<name>A0A2Y9CAR0_9FIRM</name>